<dbReference type="EMBL" id="UINC01005735">
    <property type="protein sequence ID" value="SVA23224.1"/>
    <property type="molecule type" value="Genomic_DNA"/>
</dbReference>
<dbReference type="PANTHER" id="PTHR11178">
    <property type="entry name" value="IRON-SULFUR CLUSTER SCAFFOLD PROTEIN NFU-RELATED"/>
    <property type="match status" value="1"/>
</dbReference>
<evidence type="ECO:0000256" key="1">
    <source>
        <dbReference type="ARBA" id="ARBA00022485"/>
    </source>
</evidence>
<dbReference type="Gene3D" id="2.60.300.12">
    <property type="entry name" value="HesB-like domain"/>
    <property type="match status" value="1"/>
</dbReference>
<dbReference type="GO" id="GO:0005506">
    <property type="term" value="F:iron ion binding"/>
    <property type="evidence" value="ECO:0007669"/>
    <property type="project" value="InterPro"/>
</dbReference>
<evidence type="ECO:0000256" key="4">
    <source>
        <dbReference type="ARBA" id="ARBA00023014"/>
    </source>
</evidence>
<accession>A0A381U5A0</accession>
<dbReference type="AlphaFoldDB" id="A0A381U5A0"/>
<protein>
    <recommendedName>
        <fullName evidence="5">NIF system FeS cluster assembly NifU C-terminal domain-containing protein</fullName>
    </recommendedName>
</protein>
<feature type="domain" description="NIF system FeS cluster assembly NifU C-terminal" evidence="5">
    <location>
        <begin position="114"/>
        <end position="179"/>
    </location>
</feature>
<dbReference type="SUPFAM" id="SSF117916">
    <property type="entry name" value="Fe-S cluster assembly (FSCA) domain-like"/>
    <property type="match status" value="1"/>
</dbReference>
<keyword evidence="3" id="KW-0408">Iron</keyword>
<name>A0A381U5A0_9ZZZZ</name>
<dbReference type="GO" id="GO:0016226">
    <property type="term" value="P:iron-sulfur cluster assembly"/>
    <property type="evidence" value="ECO:0007669"/>
    <property type="project" value="InterPro"/>
</dbReference>
<evidence type="ECO:0000256" key="2">
    <source>
        <dbReference type="ARBA" id="ARBA00022723"/>
    </source>
</evidence>
<dbReference type="InterPro" id="IPR001075">
    <property type="entry name" value="NIF_FeS_clus_asmbl_NifU_C"/>
</dbReference>
<organism evidence="6">
    <name type="scientific">marine metagenome</name>
    <dbReference type="NCBI Taxonomy" id="408172"/>
    <lineage>
        <taxon>unclassified sequences</taxon>
        <taxon>metagenomes</taxon>
        <taxon>ecological metagenomes</taxon>
    </lineage>
</organism>
<keyword evidence="2" id="KW-0479">Metal-binding</keyword>
<reference evidence="6" key="1">
    <citation type="submission" date="2018-05" db="EMBL/GenBank/DDBJ databases">
        <authorList>
            <person name="Lanie J.A."/>
            <person name="Ng W.-L."/>
            <person name="Kazmierczak K.M."/>
            <person name="Andrzejewski T.M."/>
            <person name="Davidsen T.M."/>
            <person name="Wayne K.J."/>
            <person name="Tettelin H."/>
            <person name="Glass J.I."/>
            <person name="Rusch D."/>
            <person name="Podicherti R."/>
            <person name="Tsui H.-C.T."/>
            <person name="Winkler M.E."/>
        </authorList>
    </citation>
    <scope>NUCLEOTIDE SEQUENCE</scope>
</reference>
<dbReference type="GO" id="GO:0051604">
    <property type="term" value="P:protein maturation"/>
    <property type="evidence" value="ECO:0007669"/>
    <property type="project" value="InterPro"/>
</dbReference>
<dbReference type="Pfam" id="PF01106">
    <property type="entry name" value="NifU"/>
    <property type="match status" value="1"/>
</dbReference>
<dbReference type="SUPFAM" id="SSF89360">
    <property type="entry name" value="HesB-like domain"/>
    <property type="match status" value="1"/>
</dbReference>
<dbReference type="InterPro" id="IPR035903">
    <property type="entry name" value="HesB-like_dom_sf"/>
</dbReference>
<gene>
    <name evidence="6" type="ORF">METZ01_LOCUS76078</name>
</gene>
<proteinExistence type="inferred from homology"/>
<dbReference type="PANTHER" id="PTHR11178:SF51">
    <property type="entry name" value="FE_S BIOGENESIS PROTEIN NFUA"/>
    <property type="match status" value="1"/>
</dbReference>
<evidence type="ECO:0000313" key="6">
    <source>
        <dbReference type="EMBL" id="SVA23224.1"/>
    </source>
</evidence>
<dbReference type="Gene3D" id="3.30.300.130">
    <property type="entry name" value="Fe-S cluster assembly (FSCA)"/>
    <property type="match status" value="1"/>
</dbReference>
<keyword evidence="4" id="KW-0411">Iron-sulfur</keyword>
<dbReference type="InterPro" id="IPR017726">
    <property type="entry name" value="Fe/S_biogenesis_protein_NfuA"/>
</dbReference>
<dbReference type="HAMAP" id="MF_01637">
    <property type="entry name" value="Fe_S_biogen_NfuA"/>
    <property type="match status" value="1"/>
</dbReference>
<dbReference type="InterPro" id="IPR034904">
    <property type="entry name" value="FSCA_dom_sf"/>
</dbReference>
<keyword evidence="1" id="KW-0004">4Fe-4S</keyword>
<dbReference type="GO" id="GO:0051539">
    <property type="term" value="F:4 iron, 4 sulfur cluster binding"/>
    <property type="evidence" value="ECO:0007669"/>
    <property type="project" value="UniProtKB-KW"/>
</dbReference>
<evidence type="ECO:0000256" key="3">
    <source>
        <dbReference type="ARBA" id="ARBA00023004"/>
    </source>
</evidence>
<sequence>MAAIEISKSAEKYLEELLQKQDSDTVGIKVFVSEPGSPRAETCIAYCKEDDDLTEYELFDDYSFSLYQEIKSLTFLGNAVVDYSPDKFGGTLTIKAPNAKVPSIGEDASLEERINYLLYSEINPSLAAHGGEVSLVEILNKETAVLQFGGGCQGCGMVDVTLKDGIEKTLIEEIPELKGIADVTDHSYRENAYYK</sequence>
<evidence type="ECO:0000259" key="5">
    <source>
        <dbReference type="Pfam" id="PF01106"/>
    </source>
</evidence>